<evidence type="ECO:0000313" key="1">
    <source>
        <dbReference type="EMBL" id="KNZ70451.1"/>
    </source>
</evidence>
<dbReference type="Proteomes" id="UP000037175">
    <property type="component" value="Unassembled WGS sequence"/>
</dbReference>
<protein>
    <submittedName>
        <fullName evidence="1">Uncharacterized protein</fullName>
    </submittedName>
</protein>
<accession>A0A0L6W4R8</accession>
<keyword evidence="2" id="KW-1185">Reference proteome</keyword>
<reference evidence="2" key="1">
    <citation type="submission" date="2015-07" db="EMBL/GenBank/DDBJ databases">
        <title>Complete Genome of Thermincola ferriacetica strain Z-0001T.</title>
        <authorList>
            <person name="Lusk B."/>
            <person name="Badalamenti J.P."/>
            <person name="Parameswaran P."/>
            <person name="Bond D.R."/>
            <person name="Torres C.I."/>
        </authorList>
    </citation>
    <scope>NUCLEOTIDE SEQUENCE [LARGE SCALE GENOMIC DNA]</scope>
    <source>
        <strain evidence="2">Z-0001</strain>
    </source>
</reference>
<name>A0A0L6W4R8_9FIRM</name>
<gene>
    <name evidence="1" type="ORF">Tfer_0633</name>
</gene>
<comment type="caution">
    <text evidence="1">The sequence shown here is derived from an EMBL/GenBank/DDBJ whole genome shotgun (WGS) entry which is preliminary data.</text>
</comment>
<dbReference type="AlphaFoldDB" id="A0A0L6W4R8"/>
<organism evidence="1 2">
    <name type="scientific">Thermincola ferriacetica</name>
    <dbReference type="NCBI Taxonomy" id="281456"/>
    <lineage>
        <taxon>Bacteria</taxon>
        <taxon>Bacillati</taxon>
        <taxon>Bacillota</taxon>
        <taxon>Clostridia</taxon>
        <taxon>Eubacteriales</taxon>
        <taxon>Thermincolaceae</taxon>
        <taxon>Thermincola</taxon>
    </lineage>
</organism>
<sequence length="64" mass="7415">MRKRIKAALGFHPAQPSTMTIPPLSFDQFLIFDVVYYAAYKKSVHVVQRSFPCTNVLRQNKTTR</sequence>
<proteinExistence type="predicted"/>
<evidence type="ECO:0000313" key="2">
    <source>
        <dbReference type="Proteomes" id="UP000037175"/>
    </source>
</evidence>
<dbReference type="EMBL" id="LGTE01000003">
    <property type="protein sequence ID" value="KNZ70451.1"/>
    <property type="molecule type" value="Genomic_DNA"/>
</dbReference>